<comment type="caution">
    <text evidence="7">The sequence shown here is derived from an EMBL/GenBank/DDBJ whole genome shotgun (WGS) entry which is preliminary data.</text>
</comment>
<evidence type="ECO:0000256" key="1">
    <source>
        <dbReference type="ARBA" id="ARBA00004123"/>
    </source>
</evidence>
<dbReference type="InterPro" id="IPR007219">
    <property type="entry name" value="XnlR_reg_dom"/>
</dbReference>
<organism evidence="7 8">
    <name type="scientific">Penicillium malachiteum</name>
    <dbReference type="NCBI Taxonomy" id="1324776"/>
    <lineage>
        <taxon>Eukaryota</taxon>
        <taxon>Fungi</taxon>
        <taxon>Dikarya</taxon>
        <taxon>Ascomycota</taxon>
        <taxon>Pezizomycotina</taxon>
        <taxon>Eurotiomycetes</taxon>
        <taxon>Eurotiomycetidae</taxon>
        <taxon>Eurotiales</taxon>
        <taxon>Aspergillaceae</taxon>
        <taxon>Penicillium</taxon>
    </lineage>
</organism>
<evidence type="ECO:0000256" key="5">
    <source>
        <dbReference type="ARBA" id="ARBA00023242"/>
    </source>
</evidence>
<evidence type="ECO:0000313" key="7">
    <source>
        <dbReference type="EMBL" id="KAJ5738768.1"/>
    </source>
</evidence>
<reference evidence="7" key="1">
    <citation type="journal article" date="2023" name="IMA Fungus">
        <title>Comparative genomic study of the Penicillium genus elucidates a diverse pangenome and 15 lateral gene transfer events.</title>
        <authorList>
            <person name="Petersen C."/>
            <person name="Sorensen T."/>
            <person name="Nielsen M.R."/>
            <person name="Sondergaard T.E."/>
            <person name="Sorensen J.L."/>
            <person name="Fitzpatrick D.A."/>
            <person name="Frisvad J.C."/>
            <person name="Nielsen K.L."/>
        </authorList>
    </citation>
    <scope>NUCLEOTIDE SEQUENCE</scope>
    <source>
        <strain evidence="7">IBT 17514</strain>
    </source>
</reference>
<dbReference type="GO" id="GO:0005634">
    <property type="term" value="C:nucleus"/>
    <property type="evidence" value="ECO:0007669"/>
    <property type="project" value="UniProtKB-SubCell"/>
</dbReference>
<dbReference type="SMART" id="SM00906">
    <property type="entry name" value="Fungal_trans"/>
    <property type="match status" value="1"/>
</dbReference>
<evidence type="ECO:0000256" key="2">
    <source>
        <dbReference type="ARBA" id="ARBA00023015"/>
    </source>
</evidence>
<dbReference type="AlphaFoldDB" id="A0AAD6N0E4"/>
<dbReference type="PANTHER" id="PTHR46910:SF37">
    <property type="entry name" value="ZN(II)2CYS6 TRANSCRIPTION FACTOR (EUROFUNG)"/>
    <property type="match status" value="1"/>
</dbReference>
<comment type="subcellular location">
    <subcellularLocation>
        <location evidence="1">Nucleus</location>
    </subcellularLocation>
</comment>
<feature type="domain" description="Xylanolytic transcriptional activator regulatory" evidence="6">
    <location>
        <begin position="226"/>
        <end position="300"/>
    </location>
</feature>
<dbReference type="Pfam" id="PF04082">
    <property type="entry name" value="Fungal_trans"/>
    <property type="match status" value="1"/>
</dbReference>
<keyword evidence="2" id="KW-0805">Transcription regulation</keyword>
<dbReference type="EMBL" id="JAQJAN010000002">
    <property type="protein sequence ID" value="KAJ5738768.1"/>
    <property type="molecule type" value="Genomic_DNA"/>
</dbReference>
<dbReference type="GO" id="GO:0006351">
    <property type="term" value="P:DNA-templated transcription"/>
    <property type="evidence" value="ECO:0007669"/>
    <property type="project" value="InterPro"/>
</dbReference>
<gene>
    <name evidence="7" type="ORF">N7493_001923</name>
</gene>
<evidence type="ECO:0000256" key="3">
    <source>
        <dbReference type="ARBA" id="ARBA00023125"/>
    </source>
</evidence>
<dbReference type="InterPro" id="IPR050987">
    <property type="entry name" value="AtrR-like"/>
</dbReference>
<dbReference type="CDD" id="cd12148">
    <property type="entry name" value="fungal_TF_MHR"/>
    <property type="match status" value="1"/>
</dbReference>
<evidence type="ECO:0000259" key="6">
    <source>
        <dbReference type="SMART" id="SM00906"/>
    </source>
</evidence>
<name>A0AAD6N0E4_9EURO</name>
<keyword evidence="4" id="KW-0804">Transcription</keyword>
<dbReference type="GO" id="GO:0003677">
    <property type="term" value="F:DNA binding"/>
    <property type="evidence" value="ECO:0007669"/>
    <property type="project" value="UniProtKB-KW"/>
</dbReference>
<dbReference type="GO" id="GO:0008270">
    <property type="term" value="F:zinc ion binding"/>
    <property type="evidence" value="ECO:0007669"/>
    <property type="project" value="InterPro"/>
</dbReference>
<accession>A0AAD6N0E4</accession>
<dbReference type="PANTHER" id="PTHR46910">
    <property type="entry name" value="TRANSCRIPTION FACTOR PDR1"/>
    <property type="match status" value="1"/>
</dbReference>
<proteinExistence type="predicted"/>
<dbReference type="Proteomes" id="UP001215712">
    <property type="component" value="Unassembled WGS sequence"/>
</dbReference>
<evidence type="ECO:0000313" key="8">
    <source>
        <dbReference type="Proteomes" id="UP001215712"/>
    </source>
</evidence>
<dbReference type="GO" id="GO:0003700">
    <property type="term" value="F:DNA-binding transcription factor activity"/>
    <property type="evidence" value="ECO:0007669"/>
    <property type="project" value="InterPro"/>
</dbReference>
<reference evidence="7" key="2">
    <citation type="submission" date="2023-01" db="EMBL/GenBank/DDBJ databases">
        <authorList>
            <person name="Petersen C."/>
        </authorList>
    </citation>
    <scope>NUCLEOTIDE SEQUENCE</scope>
    <source>
        <strain evidence="7">IBT 17514</strain>
    </source>
</reference>
<protein>
    <recommendedName>
        <fullName evidence="6">Xylanolytic transcriptional activator regulatory domain-containing protein</fullName>
    </recommendedName>
</protein>
<keyword evidence="8" id="KW-1185">Reference proteome</keyword>
<keyword evidence="3" id="KW-0238">DNA-binding</keyword>
<keyword evidence="5" id="KW-0539">Nucleus</keyword>
<sequence>MLVPLLEWLQYMGQLLKVDQLLIVSEQEPTLGSVMKFAGESLGNIHAFNGLPFFSESGRRWIKACSGEDLTLQYRPAPDDSFWKSPLIGINMDAYSTSSTPLSLPSVNSLREDIFTYLKSDFSLFFPVIDYSLFEDTIKTAYQSETSLVSPEIISARASVFAFSALVSIMIRKTKGPAQILEEQYTRESYRLLAPTLTKVVNVEGLQTLVILGMCSHAISGDLLIIYNLLAGATRFVYRLKGHIDPTLLTDKPTRSQCHLRNLFWVTYLCDKALTLGTGLPPMLPDSNCDIILPTKPSSTVDGLQWSGNPCPGSFFHTSIRLSILHGRIYQELYSPSSLRQSSASLLKSIRDLDHEVHEWSESIPSNLRPSMQPKNQAPESIDMRTTVFQLQYHHCMVMIHQASSRCSDWVENQDTRGMYSSLAISVAASRSLLHKFLDFQMELDSHNLLFSLSYVIHAIVILFCNILTKPLDPDNIQDLRLICATPKLLKEVHERSIERNNSTNIDFAEDFGVELRRIAQAAIEKALRDIGRGDEL</sequence>
<evidence type="ECO:0000256" key="4">
    <source>
        <dbReference type="ARBA" id="ARBA00023163"/>
    </source>
</evidence>